<keyword evidence="3 6" id="KW-0812">Transmembrane</keyword>
<dbReference type="InterPro" id="IPR010343">
    <property type="entry name" value="ArAE_1"/>
</dbReference>
<feature type="transmembrane region" description="Helical" evidence="6">
    <location>
        <begin position="60"/>
        <end position="91"/>
    </location>
</feature>
<evidence type="ECO:0000256" key="2">
    <source>
        <dbReference type="ARBA" id="ARBA00022475"/>
    </source>
</evidence>
<keyword evidence="8" id="KW-1185">Reference proteome</keyword>
<evidence type="ECO:0000256" key="6">
    <source>
        <dbReference type="SAM" id="Phobius"/>
    </source>
</evidence>
<evidence type="ECO:0000256" key="5">
    <source>
        <dbReference type="ARBA" id="ARBA00023136"/>
    </source>
</evidence>
<feature type="transmembrane region" description="Helical" evidence="6">
    <location>
        <begin position="121"/>
        <end position="142"/>
    </location>
</feature>
<evidence type="ECO:0000256" key="1">
    <source>
        <dbReference type="ARBA" id="ARBA00004651"/>
    </source>
</evidence>
<name>A0ABV5WFV6_9BACI</name>
<dbReference type="RefSeq" id="WP_379949784.1">
    <property type="nucleotide sequence ID" value="NZ_JBHMAF010000073.1"/>
</dbReference>
<dbReference type="Pfam" id="PF06081">
    <property type="entry name" value="ArAE_1"/>
    <property type="match status" value="1"/>
</dbReference>
<gene>
    <name evidence="7" type="ORF">ACFFMS_13675</name>
</gene>
<dbReference type="PANTHER" id="PTHR30509:SF27">
    <property type="entry name" value="UPF0421 PROTEIN YGAE"/>
    <property type="match status" value="1"/>
</dbReference>
<dbReference type="Proteomes" id="UP001589609">
    <property type="component" value="Unassembled WGS sequence"/>
</dbReference>
<keyword evidence="2" id="KW-1003">Cell membrane</keyword>
<keyword evidence="4 6" id="KW-1133">Transmembrane helix</keyword>
<accession>A0ABV5WFV6</accession>
<protein>
    <submittedName>
        <fullName evidence="7">Aromatic acid exporter family protein</fullName>
    </submittedName>
</protein>
<sequence>MKLGARILKTGIAITLALYAAILLEIPSPGLAGISAVFAIQPSVYRSYLTALEQLQANVIGALLAIAFALAFGNNPFVIGLTSVLIIALALKLRLENTIPIALVTVIAIMEYEGADFLDFALLRFVTIMFGILAASVVNLVFMPPKYETKLYHRMAANTEEILKWIRLNSRKASDFASLKADLDKMKEKMIKLNHLYLLYQEERSYTKKARYAKSRKLVLFRQMLATTSRALETLKLLHRLENELHRMPSAFQDHIQNELNSLVNYHEQMLLKFIGKVKTQHSSYMLNEVSICGQQLIQTFMSYQNNEDSEQYKTWLHLFPLVSSIIDYSEKVEHLDLLISSFYTYHNNPEDELHIQEKREDE</sequence>
<evidence type="ECO:0000313" key="7">
    <source>
        <dbReference type="EMBL" id="MFB9759474.1"/>
    </source>
</evidence>
<feature type="transmembrane region" description="Helical" evidence="6">
    <location>
        <begin position="98"/>
        <end position="115"/>
    </location>
</feature>
<keyword evidence="5 6" id="KW-0472">Membrane</keyword>
<evidence type="ECO:0000256" key="3">
    <source>
        <dbReference type="ARBA" id="ARBA00022692"/>
    </source>
</evidence>
<reference evidence="7 8" key="1">
    <citation type="submission" date="2024-09" db="EMBL/GenBank/DDBJ databases">
        <authorList>
            <person name="Sun Q."/>
            <person name="Mori K."/>
        </authorList>
    </citation>
    <scope>NUCLEOTIDE SEQUENCE [LARGE SCALE GENOMIC DNA]</scope>
    <source>
        <strain evidence="7 8">JCM 11201</strain>
    </source>
</reference>
<dbReference type="EMBL" id="JBHMAF010000073">
    <property type="protein sequence ID" value="MFB9759474.1"/>
    <property type="molecule type" value="Genomic_DNA"/>
</dbReference>
<evidence type="ECO:0000256" key="4">
    <source>
        <dbReference type="ARBA" id="ARBA00022989"/>
    </source>
</evidence>
<comment type="caution">
    <text evidence="7">The sequence shown here is derived from an EMBL/GenBank/DDBJ whole genome shotgun (WGS) entry which is preliminary data.</text>
</comment>
<dbReference type="PANTHER" id="PTHR30509">
    <property type="entry name" value="P-HYDROXYBENZOIC ACID EFFLUX PUMP SUBUNIT-RELATED"/>
    <property type="match status" value="1"/>
</dbReference>
<comment type="subcellular location">
    <subcellularLocation>
        <location evidence="1">Cell membrane</location>
        <topology evidence="1">Multi-pass membrane protein</topology>
    </subcellularLocation>
</comment>
<organism evidence="7 8">
    <name type="scientific">Ectobacillus funiculus</name>
    <dbReference type="NCBI Taxonomy" id="137993"/>
    <lineage>
        <taxon>Bacteria</taxon>
        <taxon>Bacillati</taxon>
        <taxon>Bacillota</taxon>
        <taxon>Bacilli</taxon>
        <taxon>Bacillales</taxon>
        <taxon>Bacillaceae</taxon>
        <taxon>Ectobacillus</taxon>
    </lineage>
</organism>
<evidence type="ECO:0000313" key="8">
    <source>
        <dbReference type="Proteomes" id="UP001589609"/>
    </source>
</evidence>
<proteinExistence type="predicted"/>
<feature type="transmembrane region" description="Helical" evidence="6">
    <location>
        <begin position="12"/>
        <end position="40"/>
    </location>
</feature>